<evidence type="ECO:0000256" key="5">
    <source>
        <dbReference type="ARBA" id="ARBA00023136"/>
    </source>
</evidence>
<dbReference type="InterPro" id="IPR051791">
    <property type="entry name" value="Pra-immunoreactive"/>
</dbReference>
<feature type="transmembrane region" description="Helical" evidence="6">
    <location>
        <begin position="66"/>
        <end position="85"/>
    </location>
</feature>
<evidence type="ECO:0000259" key="7">
    <source>
        <dbReference type="Pfam" id="PF06271"/>
    </source>
</evidence>
<proteinExistence type="predicted"/>
<evidence type="ECO:0000313" key="8">
    <source>
        <dbReference type="EMBL" id="TBX71019.1"/>
    </source>
</evidence>
<dbReference type="OrthoDB" id="762068at2"/>
<comment type="subcellular location">
    <subcellularLocation>
        <location evidence="1">Cell membrane</location>
        <topology evidence="1">Multi-pass membrane protein</topology>
    </subcellularLocation>
</comment>
<dbReference type="EMBL" id="SJPE01000001">
    <property type="protein sequence ID" value="TBX71019.1"/>
    <property type="molecule type" value="Genomic_DNA"/>
</dbReference>
<protein>
    <submittedName>
        <fullName evidence="8">RDD family protein</fullName>
    </submittedName>
</protein>
<keyword evidence="5 6" id="KW-0472">Membrane</keyword>
<accession>A0A4Q9Z9Y7</accession>
<keyword evidence="3 6" id="KW-0812">Transmembrane</keyword>
<dbReference type="InterPro" id="IPR010432">
    <property type="entry name" value="RDD"/>
</dbReference>
<comment type="caution">
    <text evidence="8">The sequence shown here is derived from an EMBL/GenBank/DDBJ whole genome shotgun (WGS) entry which is preliminary data.</text>
</comment>
<evidence type="ECO:0000256" key="4">
    <source>
        <dbReference type="ARBA" id="ARBA00022989"/>
    </source>
</evidence>
<organism evidence="8 9">
    <name type="scientific">Flavobacterium silvisoli</name>
    <dbReference type="NCBI Taxonomy" id="2529433"/>
    <lineage>
        <taxon>Bacteria</taxon>
        <taxon>Pseudomonadati</taxon>
        <taxon>Bacteroidota</taxon>
        <taxon>Flavobacteriia</taxon>
        <taxon>Flavobacteriales</taxon>
        <taxon>Flavobacteriaceae</taxon>
        <taxon>Flavobacterium</taxon>
    </lineage>
</organism>
<keyword evidence="2" id="KW-1003">Cell membrane</keyword>
<feature type="domain" description="RDD" evidence="7">
    <location>
        <begin position="15"/>
        <end position="128"/>
    </location>
</feature>
<reference evidence="8 9" key="1">
    <citation type="submission" date="2019-02" db="EMBL/GenBank/DDBJ databases">
        <title>Flavobacterium sp. RD-2-33 isolated from forest soil.</title>
        <authorList>
            <person name="Chaudhary D.K."/>
        </authorList>
    </citation>
    <scope>NUCLEOTIDE SEQUENCE [LARGE SCALE GENOMIC DNA]</scope>
    <source>
        <strain evidence="8 9">RD-2-33</strain>
    </source>
</reference>
<feature type="transmembrane region" description="Helical" evidence="6">
    <location>
        <begin position="21"/>
        <end position="46"/>
    </location>
</feature>
<dbReference type="RefSeq" id="WP_131474631.1">
    <property type="nucleotide sequence ID" value="NZ_SJPE01000001.1"/>
</dbReference>
<name>A0A4Q9Z9Y7_9FLAO</name>
<sequence>MESKKPFTVTEELLASHAQRIFNWLIDMLMQVVLLFVILVFVMAFAEANSNKAIQNYIVNLNTVGQYTLSSCVVLLYYNIFEIAFARTIGKFFTQTIVVDENGNTPDYQTIMLRSICRLIPLYGFSLLGMPPRGWHDSISKTYVVDKKALDQKKRLFYALQQSGQNE</sequence>
<dbReference type="PANTHER" id="PTHR36115:SF4">
    <property type="entry name" value="MEMBRANE PROTEIN"/>
    <property type="match status" value="1"/>
</dbReference>
<keyword evidence="4 6" id="KW-1133">Transmembrane helix</keyword>
<evidence type="ECO:0000313" key="9">
    <source>
        <dbReference type="Proteomes" id="UP000293300"/>
    </source>
</evidence>
<evidence type="ECO:0000256" key="2">
    <source>
        <dbReference type="ARBA" id="ARBA00022475"/>
    </source>
</evidence>
<dbReference type="AlphaFoldDB" id="A0A4Q9Z9Y7"/>
<dbReference type="Proteomes" id="UP000293300">
    <property type="component" value="Unassembled WGS sequence"/>
</dbReference>
<evidence type="ECO:0000256" key="6">
    <source>
        <dbReference type="SAM" id="Phobius"/>
    </source>
</evidence>
<dbReference type="GO" id="GO:0005886">
    <property type="term" value="C:plasma membrane"/>
    <property type="evidence" value="ECO:0007669"/>
    <property type="project" value="UniProtKB-SubCell"/>
</dbReference>
<dbReference type="Pfam" id="PF06271">
    <property type="entry name" value="RDD"/>
    <property type="match status" value="1"/>
</dbReference>
<evidence type="ECO:0000256" key="1">
    <source>
        <dbReference type="ARBA" id="ARBA00004651"/>
    </source>
</evidence>
<keyword evidence="9" id="KW-1185">Reference proteome</keyword>
<evidence type="ECO:0000256" key="3">
    <source>
        <dbReference type="ARBA" id="ARBA00022692"/>
    </source>
</evidence>
<dbReference type="PANTHER" id="PTHR36115">
    <property type="entry name" value="PROLINE-RICH ANTIGEN HOMOLOG-RELATED"/>
    <property type="match status" value="1"/>
</dbReference>
<gene>
    <name evidence="8" type="ORF">EZL74_00520</name>
</gene>